<reference evidence="9 10" key="1">
    <citation type="submission" date="2019-11" db="EMBL/GenBank/DDBJ databases">
        <title>Bacillus lacus genome.</title>
        <authorList>
            <person name="Allen C.J."/>
            <person name="Newman J.D."/>
        </authorList>
    </citation>
    <scope>NUCLEOTIDE SEQUENCE [LARGE SCALE GENOMIC DNA]</scope>
    <source>
        <strain evidence="9 10">KCTC 33946</strain>
    </source>
</reference>
<feature type="domain" description="Peptidase M50" evidence="8">
    <location>
        <begin position="30"/>
        <end position="225"/>
    </location>
</feature>
<feature type="transmembrane region" description="Helical" evidence="7">
    <location>
        <begin position="20"/>
        <end position="40"/>
    </location>
</feature>
<feature type="transmembrane region" description="Helical" evidence="7">
    <location>
        <begin position="132"/>
        <end position="151"/>
    </location>
</feature>
<keyword evidence="5 7" id="KW-1133">Transmembrane helix</keyword>
<evidence type="ECO:0000256" key="7">
    <source>
        <dbReference type="SAM" id="Phobius"/>
    </source>
</evidence>
<evidence type="ECO:0000256" key="3">
    <source>
        <dbReference type="ARBA" id="ARBA00007931"/>
    </source>
</evidence>
<evidence type="ECO:0000313" key="10">
    <source>
        <dbReference type="Proteomes" id="UP000448867"/>
    </source>
</evidence>
<evidence type="ECO:0000256" key="6">
    <source>
        <dbReference type="ARBA" id="ARBA00023136"/>
    </source>
</evidence>
<evidence type="ECO:0000256" key="5">
    <source>
        <dbReference type="ARBA" id="ARBA00022989"/>
    </source>
</evidence>
<dbReference type="RefSeq" id="WP_170289449.1">
    <property type="nucleotide sequence ID" value="NZ_WKKI01000056.1"/>
</dbReference>
<gene>
    <name evidence="9" type="ORF">GJU40_17965</name>
</gene>
<dbReference type="AlphaFoldDB" id="A0A7X2M111"/>
<evidence type="ECO:0000256" key="4">
    <source>
        <dbReference type="ARBA" id="ARBA00022692"/>
    </source>
</evidence>
<feature type="transmembrane region" description="Helical" evidence="7">
    <location>
        <begin position="106"/>
        <end position="126"/>
    </location>
</feature>
<organism evidence="9 10">
    <name type="scientific">Metabacillus lacus</name>
    <dbReference type="NCBI Taxonomy" id="1983721"/>
    <lineage>
        <taxon>Bacteria</taxon>
        <taxon>Bacillati</taxon>
        <taxon>Bacillota</taxon>
        <taxon>Bacilli</taxon>
        <taxon>Bacillales</taxon>
        <taxon>Bacillaceae</taxon>
        <taxon>Metabacillus</taxon>
    </lineage>
</organism>
<proteinExistence type="inferred from homology"/>
<evidence type="ECO:0000313" key="9">
    <source>
        <dbReference type="EMBL" id="MRX74017.1"/>
    </source>
</evidence>
<accession>A0A7X2M111</accession>
<dbReference type="Proteomes" id="UP000448867">
    <property type="component" value="Unassembled WGS sequence"/>
</dbReference>
<sequence length="359" mass="41681">MTVNLVYNLQVSAWNEVFDWGRYVLIILFILFIMYSALIIHEVGHLIAEKYLGYEFQILHLGPLVIENQNGKKKIRINKRNFNWGQCVMLPHLNSYNKFIKEYPKYLAAGSLANLLVAVMGSIILAVSGNSLWILLLISHLLIAFIALIPLKAEGIYYTDGLAIKVLLKNNETSEVYYYLLKLSYKLLFNKEVNDLSELPQLEKKIEGLVSFEQKNRLHEELSTYLIYELSTYYFLSEAYEKCFNLLSPFFNKKTIKGPLKEELRSYYLYASYTLANNEKNKNGTSWIKTERKSSTDHLILELKLDAFNHLMNNQKELAIACLKEAKEAVRRNKRNIHSTDTEINIINRLKSIIEAKTI</sequence>
<evidence type="ECO:0000259" key="8">
    <source>
        <dbReference type="Pfam" id="PF02163"/>
    </source>
</evidence>
<comment type="caution">
    <text evidence="9">The sequence shown here is derived from an EMBL/GenBank/DDBJ whole genome shotgun (WGS) entry which is preliminary data.</text>
</comment>
<dbReference type="Pfam" id="PF02163">
    <property type="entry name" value="Peptidase_M50"/>
    <property type="match status" value="1"/>
</dbReference>
<comment type="subcellular location">
    <subcellularLocation>
        <location evidence="2">Membrane</location>
        <topology evidence="2">Multi-pass membrane protein</topology>
    </subcellularLocation>
</comment>
<dbReference type="GO" id="GO:0006508">
    <property type="term" value="P:proteolysis"/>
    <property type="evidence" value="ECO:0007669"/>
    <property type="project" value="InterPro"/>
</dbReference>
<keyword evidence="6 7" id="KW-0472">Membrane</keyword>
<dbReference type="EMBL" id="WKKI01000056">
    <property type="protein sequence ID" value="MRX74017.1"/>
    <property type="molecule type" value="Genomic_DNA"/>
</dbReference>
<dbReference type="InterPro" id="IPR008915">
    <property type="entry name" value="Peptidase_M50"/>
</dbReference>
<name>A0A7X2M111_9BACI</name>
<keyword evidence="10" id="KW-1185">Reference proteome</keyword>
<evidence type="ECO:0000256" key="2">
    <source>
        <dbReference type="ARBA" id="ARBA00004141"/>
    </source>
</evidence>
<protein>
    <recommendedName>
        <fullName evidence="8">Peptidase M50 domain-containing protein</fullName>
    </recommendedName>
</protein>
<comment type="cofactor">
    <cofactor evidence="1">
        <name>Zn(2+)</name>
        <dbReference type="ChEBI" id="CHEBI:29105"/>
    </cofactor>
</comment>
<keyword evidence="4 7" id="KW-0812">Transmembrane</keyword>
<comment type="similarity">
    <text evidence="3">Belongs to the peptidase M50B family.</text>
</comment>
<dbReference type="GO" id="GO:0016020">
    <property type="term" value="C:membrane"/>
    <property type="evidence" value="ECO:0007669"/>
    <property type="project" value="UniProtKB-SubCell"/>
</dbReference>
<evidence type="ECO:0000256" key="1">
    <source>
        <dbReference type="ARBA" id="ARBA00001947"/>
    </source>
</evidence>